<dbReference type="AlphaFoldDB" id="A0A1W0VZF3"/>
<organism evidence="1 2">
    <name type="scientific">Sorghum bicolor</name>
    <name type="common">Sorghum</name>
    <name type="synonym">Sorghum vulgare</name>
    <dbReference type="NCBI Taxonomy" id="4558"/>
    <lineage>
        <taxon>Eukaryota</taxon>
        <taxon>Viridiplantae</taxon>
        <taxon>Streptophyta</taxon>
        <taxon>Embryophyta</taxon>
        <taxon>Tracheophyta</taxon>
        <taxon>Spermatophyta</taxon>
        <taxon>Magnoliopsida</taxon>
        <taxon>Liliopsida</taxon>
        <taxon>Poales</taxon>
        <taxon>Poaceae</taxon>
        <taxon>PACMAD clade</taxon>
        <taxon>Panicoideae</taxon>
        <taxon>Andropogonodae</taxon>
        <taxon>Andropogoneae</taxon>
        <taxon>Sorghinae</taxon>
        <taxon>Sorghum</taxon>
    </lineage>
</organism>
<dbReference type="Proteomes" id="UP000000768">
    <property type="component" value="Chromosome 3"/>
</dbReference>
<dbReference type="Gramene" id="OQU87526">
    <property type="protein sequence ID" value="OQU87526"/>
    <property type="gene ID" value="SORBI_3003G293450"/>
</dbReference>
<sequence length="29" mass="3336">MKLKFRLMISCVASGPRISNQDEPCQIRN</sequence>
<proteinExistence type="predicted"/>
<dbReference type="EMBL" id="CM000762">
    <property type="protein sequence ID" value="OQU87526.1"/>
    <property type="molecule type" value="Genomic_DNA"/>
</dbReference>
<protein>
    <submittedName>
        <fullName evidence="1">Uncharacterized protein</fullName>
    </submittedName>
</protein>
<keyword evidence="2" id="KW-1185">Reference proteome</keyword>
<accession>A0A1W0VZF3</accession>
<evidence type="ECO:0000313" key="2">
    <source>
        <dbReference type="Proteomes" id="UP000000768"/>
    </source>
</evidence>
<evidence type="ECO:0000313" key="1">
    <source>
        <dbReference type="EMBL" id="OQU87526.1"/>
    </source>
</evidence>
<name>A0A1W0VZF3_SORBI</name>
<gene>
    <name evidence="1" type="ORF">SORBI_3003G293450</name>
</gene>
<dbReference type="InParanoid" id="A0A1W0VZF3"/>
<reference evidence="1 2" key="1">
    <citation type="journal article" date="2009" name="Nature">
        <title>The Sorghum bicolor genome and the diversification of grasses.</title>
        <authorList>
            <person name="Paterson A.H."/>
            <person name="Bowers J.E."/>
            <person name="Bruggmann R."/>
            <person name="Dubchak I."/>
            <person name="Grimwood J."/>
            <person name="Gundlach H."/>
            <person name="Haberer G."/>
            <person name="Hellsten U."/>
            <person name="Mitros T."/>
            <person name="Poliakov A."/>
            <person name="Schmutz J."/>
            <person name="Spannagl M."/>
            <person name="Tang H."/>
            <person name="Wang X."/>
            <person name="Wicker T."/>
            <person name="Bharti A.K."/>
            <person name="Chapman J."/>
            <person name="Feltus F.A."/>
            <person name="Gowik U."/>
            <person name="Grigoriev I.V."/>
            <person name="Lyons E."/>
            <person name="Maher C.A."/>
            <person name="Martis M."/>
            <person name="Narechania A."/>
            <person name="Otillar R.P."/>
            <person name="Penning B.W."/>
            <person name="Salamov A.A."/>
            <person name="Wang Y."/>
            <person name="Zhang L."/>
            <person name="Carpita N.C."/>
            <person name="Freeling M."/>
            <person name="Gingle A.R."/>
            <person name="Hash C.T."/>
            <person name="Keller B."/>
            <person name="Klein P."/>
            <person name="Kresovich S."/>
            <person name="McCann M.C."/>
            <person name="Ming R."/>
            <person name="Peterson D.G."/>
            <person name="Mehboob-ur-Rahman"/>
            <person name="Ware D."/>
            <person name="Westhoff P."/>
            <person name="Mayer K.F."/>
            <person name="Messing J."/>
            <person name="Rokhsar D.S."/>
        </authorList>
    </citation>
    <scope>NUCLEOTIDE SEQUENCE [LARGE SCALE GENOMIC DNA]</scope>
    <source>
        <strain evidence="2">cv. BTx623</strain>
    </source>
</reference>
<reference evidence="2" key="2">
    <citation type="journal article" date="2018" name="Plant J.">
        <title>The Sorghum bicolor reference genome: improved assembly, gene annotations, a transcriptome atlas, and signatures of genome organization.</title>
        <authorList>
            <person name="McCormick R.F."/>
            <person name="Truong S.K."/>
            <person name="Sreedasyam A."/>
            <person name="Jenkins J."/>
            <person name="Shu S."/>
            <person name="Sims D."/>
            <person name="Kennedy M."/>
            <person name="Amirebrahimi M."/>
            <person name="Weers B.D."/>
            <person name="McKinley B."/>
            <person name="Mattison A."/>
            <person name="Morishige D.T."/>
            <person name="Grimwood J."/>
            <person name="Schmutz J."/>
            <person name="Mullet J.E."/>
        </authorList>
    </citation>
    <scope>NUCLEOTIDE SEQUENCE [LARGE SCALE GENOMIC DNA]</scope>
    <source>
        <strain evidence="2">cv. BTx623</strain>
    </source>
</reference>